<evidence type="ECO:0000256" key="2">
    <source>
        <dbReference type="ARBA" id="ARBA00007599"/>
    </source>
</evidence>
<dbReference type="InterPro" id="IPR003442">
    <property type="entry name" value="T6A_TsaE"/>
</dbReference>
<keyword evidence="9" id="KW-0460">Magnesium</keyword>
<accession>A0A1W6BXX1</accession>
<dbReference type="GO" id="GO:0005737">
    <property type="term" value="C:cytoplasm"/>
    <property type="evidence" value="ECO:0007669"/>
    <property type="project" value="UniProtKB-SubCell"/>
</dbReference>
<keyword evidence="8" id="KW-0067">ATP-binding</keyword>
<dbReference type="NCBIfam" id="TIGR00150">
    <property type="entry name" value="T6A_YjeE"/>
    <property type="match status" value="1"/>
</dbReference>
<evidence type="ECO:0000313" key="12">
    <source>
        <dbReference type="Proteomes" id="UP000192902"/>
    </source>
</evidence>
<sequence length="135" mass="16193">MKEFILAQNELKELFKELPNQGIILLRGDLASGKTTLVREFSKYLGFKEDVSSPTFALMQKYNYKDKILYHYDFYQATFERILENGLFENFYEEALHLVEWGDDFLKKALEKMGFECLNVRIEFLKDKRKYVIYE</sequence>
<dbReference type="GO" id="GO:0016746">
    <property type="term" value="F:acyltransferase activity"/>
    <property type="evidence" value="ECO:0007669"/>
    <property type="project" value="UniProtKB-KW"/>
</dbReference>
<evidence type="ECO:0000256" key="9">
    <source>
        <dbReference type="ARBA" id="ARBA00022842"/>
    </source>
</evidence>
<dbReference type="EMBL" id="CP020867">
    <property type="protein sequence ID" value="ARJ56922.1"/>
    <property type="molecule type" value="Genomic_DNA"/>
</dbReference>
<evidence type="ECO:0000313" key="11">
    <source>
        <dbReference type="EMBL" id="ARJ56922.1"/>
    </source>
</evidence>
<dbReference type="SUPFAM" id="SSF52540">
    <property type="entry name" value="P-loop containing nucleoside triphosphate hydrolases"/>
    <property type="match status" value="1"/>
</dbReference>
<protein>
    <recommendedName>
        <fullName evidence="3">tRNA threonylcarbamoyladenosine biosynthesis protein TsaE</fullName>
    </recommendedName>
    <alternativeName>
        <fullName evidence="10">t(6)A37 threonylcarbamoyladenosine biosynthesis protein TsaE</fullName>
    </alternativeName>
</protein>
<dbReference type="Gene3D" id="3.40.50.300">
    <property type="entry name" value="P-loop containing nucleotide triphosphate hydrolases"/>
    <property type="match status" value="1"/>
</dbReference>
<keyword evidence="7" id="KW-0547">Nucleotide-binding</keyword>
<dbReference type="PANTHER" id="PTHR33540">
    <property type="entry name" value="TRNA THREONYLCARBAMOYLADENOSINE BIOSYNTHESIS PROTEIN TSAE"/>
    <property type="match status" value="1"/>
</dbReference>
<evidence type="ECO:0000256" key="6">
    <source>
        <dbReference type="ARBA" id="ARBA00022723"/>
    </source>
</evidence>
<proteinExistence type="inferred from homology"/>
<dbReference type="Pfam" id="PF02367">
    <property type="entry name" value="TsaE"/>
    <property type="match status" value="1"/>
</dbReference>
<keyword evidence="11" id="KW-0808">Transferase</keyword>
<gene>
    <name evidence="11" type="primary">tsaE</name>
    <name evidence="11" type="ORF">CCUN_1334</name>
</gene>
<evidence type="ECO:0000256" key="10">
    <source>
        <dbReference type="ARBA" id="ARBA00032441"/>
    </source>
</evidence>
<reference evidence="11 12" key="1">
    <citation type="submission" date="2017-04" db="EMBL/GenBank/DDBJ databases">
        <title>Complete genome sequence of the Campylobacter cuniculorum type strain LMG24588.</title>
        <authorList>
            <person name="Miller W.G."/>
            <person name="Yee E."/>
            <person name="Revez J."/>
            <person name="Bono J.L."/>
            <person name="Rossi M."/>
        </authorList>
    </citation>
    <scope>NUCLEOTIDE SEQUENCE [LARGE SCALE GENOMIC DNA]</scope>
    <source>
        <strain evidence="11 12">LMG 24588</strain>
    </source>
</reference>
<keyword evidence="5" id="KW-0819">tRNA processing</keyword>
<evidence type="ECO:0000256" key="7">
    <source>
        <dbReference type="ARBA" id="ARBA00022741"/>
    </source>
</evidence>
<dbReference type="PANTHER" id="PTHR33540:SF2">
    <property type="entry name" value="TRNA THREONYLCARBAMOYLADENOSINE BIOSYNTHESIS PROTEIN TSAE"/>
    <property type="match status" value="1"/>
</dbReference>
<dbReference type="Proteomes" id="UP000192902">
    <property type="component" value="Chromosome"/>
</dbReference>
<organism evidence="11 12">
    <name type="scientific">Campylobacter cuniculorum DSM 23162 = LMG 24588</name>
    <dbReference type="NCBI Taxonomy" id="1121267"/>
    <lineage>
        <taxon>Bacteria</taxon>
        <taxon>Pseudomonadati</taxon>
        <taxon>Campylobacterota</taxon>
        <taxon>Epsilonproteobacteria</taxon>
        <taxon>Campylobacterales</taxon>
        <taxon>Campylobacteraceae</taxon>
        <taxon>Campylobacter</taxon>
    </lineage>
</organism>
<evidence type="ECO:0000256" key="4">
    <source>
        <dbReference type="ARBA" id="ARBA00022490"/>
    </source>
</evidence>
<evidence type="ECO:0000256" key="3">
    <source>
        <dbReference type="ARBA" id="ARBA00019010"/>
    </source>
</evidence>
<name>A0A1W6BXX1_9BACT</name>
<dbReference type="OrthoDB" id="9815896at2"/>
<keyword evidence="6" id="KW-0479">Metal-binding</keyword>
<evidence type="ECO:0000256" key="1">
    <source>
        <dbReference type="ARBA" id="ARBA00004496"/>
    </source>
</evidence>
<comment type="similarity">
    <text evidence="2">Belongs to the TsaE family.</text>
</comment>
<dbReference type="KEGG" id="ccun:CCUN_1334"/>
<comment type="subcellular location">
    <subcellularLocation>
        <location evidence="1">Cytoplasm</location>
    </subcellularLocation>
</comment>
<evidence type="ECO:0000256" key="5">
    <source>
        <dbReference type="ARBA" id="ARBA00022694"/>
    </source>
</evidence>
<keyword evidence="4" id="KW-0963">Cytoplasm</keyword>
<dbReference type="GO" id="GO:0005524">
    <property type="term" value="F:ATP binding"/>
    <property type="evidence" value="ECO:0007669"/>
    <property type="project" value="UniProtKB-KW"/>
</dbReference>
<dbReference type="eggNOG" id="COG0802">
    <property type="taxonomic scope" value="Bacteria"/>
</dbReference>
<evidence type="ECO:0000256" key="8">
    <source>
        <dbReference type="ARBA" id="ARBA00022840"/>
    </source>
</evidence>
<dbReference type="InterPro" id="IPR027417">
    <property type="entry name" value="P-loop_NTPase"/>
</dbReference>
<keyword evidence="11" id="KW-0012">Acyltransferase</keyword>
<dbReference type="GO" id="GO:0046872">
    <property type="term" value="F:metal ion binding"/>
    <property type="evidence" value="ECO:0007669"/>
    <property type="project" value="UniProtKB-KW"/>
</dbReference>
<dbReference type="STRING" id="1121267.CCUN_1334"/>
<dbReference type="GO" id="GO:0002949">
    <property type="term" value="P:tRNA threonylcarbamoyladenosine modification"/>
    <property type="evidence" value="ECO:0007669"/>
    <property type="project" value="InterPro"/>
</dbReference>
<dbReference type="RefSeq" id="WP_027306524.1">
    <property type="nucleotide sequence ID" value="NZ_CP020867.1"/>
</dbReference>
<dbReference type="AlphaFoldDB" id="A0A1W6BXX1"/>